<sequence length="146" mass="16854">MHNEDPSQSMEADLSNDEFDTPSRNIPSGQELLDHLVEIKIASIPKRRSTRRRSKAAYVPHYLLGSLAYYIFISAPFLFLFCSFSFSFSVLFSSFPCIVLFSIINKITSFRKKLITTMEYGRKINIYWSTNLCSYFGLCAYCCNSY</sequence>
<evidence type="ECO:0000313" key="3">
    <source>
        <dbReference type="EMBL" id="CAH9056647.1"/>
    </source>
</evidence>
<organism evidence="3 4">
    <name type="scientific">Cuscuta europaea</name>
    <name type="common">European dodder</name>
    <dbReference type="NCBI Taxonomy" id="41803"/>
    <lineage>
        <taxon>Eukaryota</taxon>
        <taxon>Viridiplantae</taxon>
        <taxon>Streptophyta</taxon>
        <taxon>Embryophyta</taxon>
        <taxon>Tracheophyta</taxon>
        <taxon>Spermatophyta</taxon>
        <taxon>Magnoliopsida</taxon>
        <taxon>eudicotyledons</taxon>
        <taxon>Gunneridae</taxon>
        <taxon>Pentapetalae</taxon>
        <taxon>asterids</taxon>
        <taxon>lamiids</taxon>
        <taxon>Solanales</taxon>
        <taxon>Convolvulaceae</taxon>
        <taxon>Cuscuteae</taxon>
        <taxon>Cuscuta</taxon>
        <taxon>Cuscuta subgen. Cuscuta</taxon>
    </lineage>
</organism>
<keyword evidence="2" id="KW-1133">Transmembrane helix</keyword>
<feature type="compositionally biased region" description="Polar residues" evidence="1">
    <location>
        <begin position="1"/>
        <end position="10"/>
    </location>
</feature>
<gene>
    <name evidence="3" type="ORF">CEURO_LOCUS951</name>
</gene>
<reference evidence="3" key="1">
    <citation type="submission" date="2022-07" db="EMBL/GenBank/DDBJ databases">
        <authorList>
            <person name="Macas J."/>
            <person name="Novak P."/>
            <person name="Neumann P."/>
        </authorList>
    </citation>
    <scope>NUCLEOTIDE SEQUENCE</scope>
</reference>
<keyword evidence="4" id="KW-1185">Reference proteome</keyword>
<evidence type="ECO:0000256" key="2">
    <source>
        <dbReference type="SAM" id="Phobius"/>
    </source>
</evidence>
<feature type="transmembrane region" description="Helical" evidence="2">
    <location>
        <begin position="56"/>
        <end position="72"/>
    </location>
</feature>
<dbReference type="Proteomes" id="UP001152484">
    <property type="component" value="Unassembled WGS sequence"/>
</dbReference>
<dbReference type="EMBL" id="CAMAPE010000004">
    <property type="protein sequence ID" value="CAH9056647.1"/>
    <property type="molecule type" value="Genomic_DNA"/>
</dbReference>
<proteinExistence type="predicted"/>
<keyword evidence="2" id="KW-0812">Transmembrane</keyword>
<feature type="transmembrane region" description="Helical" evidence="2">
    <location>
        <begin position="78"/>
        <end position="104"/>
    </location>
</feature>
<evidence type="ECO:0000313" key="4">
    <source>
        <dbReference type="Proteomes" id="UP001152484"/>
    </source>
</evidence>
<name>A0A9P1DXB4_CUSEU</name>
<comment type="caution">
    <text evidence="3">The sequence shown here is derived from an EMBL/GenBank/DDBJ whole genome shotgun (WGS) entry which is preliminary data.</text>
</comment>
<protein>
    <recommendedName>
        <fullName evidence="5">Transmembrane protein</fullName>
    </recommendedName>
</protein>
<evidence type="ECO:0000256" key="1">
    <source>
        <dbReference type="SAM" id="MobiDB-lite"/>
    </source>
</evidence>
<keyword evidence="2" id="KW-0472">Membrane</keyword>
<dbReference type="AlphaFoldDB" id="A0A9P1DXB4"/>
<evidence type="ECO:0008006" key="5">
    <source>
        <dbReference type="Google" id="ProtNLM"/>
    </source>
</evidence>
<feature type="region of interest" description="Disordered" evidence="1">
    <location>
        <begin position="1"/>
        <end position="20"/>
    </location>
</feature>
<dbReference type="OrthoDB" id="1327821at2759"/>
<accession>A0A9P1DXB4</accession>